<reference evidence="1" key="1">
    <citation type="submission" date="2020-05" db="EMBL/GenBank/DDBJ databases">
        <title>Large-scale comparative analyses of tick genomes elucidate their genetic diversity and vector capacities.</title>
        <authorList>
            <person name="Jia N."/>
            <person name="Wang J."/>
            <person name="Shi W."/>
            <person name="Du L."/>
            <person name="Sun Y."/>
            <person name="Zhan W."/>
            <person name="Jiang J."/>
            <person name="Wang Q."/>
            <person name="Zhang B."/>
            <person name="Ji P."/>
            <person name="Sakyi L.B."/>
            <person name="Cui X."/>
            <person name="Yuan T."/>
            <person name="Jiang B."/>
            <person name="Yang W."/>
            <person name="Lam T.T.-Y."/>
            <person name="Chang Q."/>
            <person name="Ding S."/>
            <person name="Wang X."/>
            <person name="Zhu J."/>
            <person name="Ruan X."/>
            <person name="Zhao L."/>
            <person name="Wei J."/>
            <person name="Que T."/>
            <person name="Du C."/>
            <person name="Cheng J."/>
            <person name="Dai P."/>
            <person name="Han X."/>
            <person name="Huang E."/>
            <person name="Gao Y."/>
            <person name="Liu J."/>
            <person name="Shao H."/>
            <person name="Ye R."/>
            <person name="Li L."/>
            <person name="Wei W."/>
            <person name="Wang X."/>
            <person name="Wang C."/>
            <person name="Yang T."/>
            <person name="Huo Q."/>
            <person name="Li W."/>
            <person name="Guo W."/>
            <person name="Chen H."/>
            <person name="Zhou L."/>
            <person name="Ni X."/>
            <person name="Tian J."/>
            <person name="Zhou Y."/>
            <person name="Sheng Y."/>
            <person name="Liu T."/>
            <person name="Pan Y."/>
            <person name="Xia L."/>
            <person name="Li J."/>
            <person name="Zhao F."/>
            <person name="Cao W."/>
        </authorList>
    </citation>
    <scope>NUCLEOTIDE SEQUENCE</scope>
    <source>
        <strain evidence="1">Dsil-2018</strain>
    </source>
</reference>
<comment type="caution">
    <text evidence="1">The sequence shown here is derived from an EMBL/GenBank/DDBJ whole genome shotgun (WGS) entry which is preliminary data.</text>
</comment>
<sequence length="131" mass="14600">MPEKAYFTEEEKGHLQELVTKYKNVIRKQAHGRRVDKHEGPGVAETVRKVQQQALCTSPGRQTAQEAVGQHEAKVEARKSSSLYSSMGFTASRSDLTASDRIPVHRNSQAWFKNCTKAAALSTAHDDISEF</sequence>
<dbReference type="Proteomes" id="UP000821865">
    <property type="component" value="Chromosome 1"/>
</dbReference>
<keyword evidence="2" id="KW-1185">Reference proteome</keyword>
<gene>
    <name evidence="1" type="ORF">HPB49_015869</name>
</gene>
<dbReference type="EMBL" id="CM023470">
    <property type="protein sequence ID" value="KAH7980415.1"/>
    <property type="molecule type" value="Genomic_DNA"/>
</dbReference>
<evidence type="ECO:0000313" key="1">
    <source>
        <dbReference type="EMBL" id="KAH7980415.1"/>
    </source>
</evidence>
<proteinExistence type="predicted"/>
<protein>
    <submittedName>
        <fullName evidence="1">Uncharacterized protein</fullName>
    </submittedName>
</protein>
<organism evidence="1 2">
    <name type="scientific">Dermacentor silvarum</name>
    <name type="common">Tick</name>
    <dbReference type="NCBI Taxonomy" id="543639"/>
    <lineage>
        <taxon>Eukaryota</taxon>
        <taxon>Metazoa</taxon>
        <taxon>Ecdysozoa</taxon>
        <taxon>Arthropoda</taxon>
        <taxon>Chelicerata</taxon>
        <taxon>Arachnida</taxon>
        <taxon>Acari</taxon>
        <taxon>Parasitiformes</taxon>
        <taxon>Ixodida</taxon>
        <taxon>Ixodoidea</taxon>
        <taxon>Ixodidae</taxon>
        <taxon>Rhipicephalinae</taxon>
        <taxon>Dermacentor</taxon>
    </lineage>
</organism>
<name>A0ACB8E0Z8_DERSI</name>
<evidence type="ECO:0000313" key="2">
    <source>
        <dbReference type="Proteomes" id="UP000821865"/>
    </source>
</evidence>
<accession>A0ACB8E0Z8</accession>